<protein>
    <submittedName>
        <fullName evidence="2">Restriction endonuclease</fullName>
    </submittedName>
</protein>
<sequence>MTISLERTEWIEMAEPGKKSTLDYLFERLERMPVPEGYKVEIVEGTVYMTPQRDVHWQTIRVITRALDDQFGLASKVFSDVRIDFPSEDEDNAFCPDVAKLVDGAKKENGRWRYQDVELVAEVISKGTGVNDYGPKKTAYATAEVPVYIIADPYLGRCRVFTNPKDDDYENDVTVPYGEPIDLTDTILGMTLSTEDFPRD</sequence>
<evidence type="ECO:0000259" key="1">
    <source>
        <dbReference type="Pfam" id="PF05685"/>
    </source>
</evidence>
<dbReference type="PANTHER" id="PTHR35400">
    <property type="entry name" value="SLR1083 PROTEIN"/>
    <property type="match status" value="1"/>
</dbReference>
<reference evidence="3" key="1">
    <citation type="submission" date="2016-11" db="EMBL/GenBank/DDBJ databases">
        <authorList>
            <person name="Jaros S."/>
            <person name="Januszkiewicz K."/>
            <person name="Wedrychowicz H."/>
        </authorList>
    </citation>
    <scope>NUCLEOTIDE SEQUENCE [LARGE SCALE GENOMIC DNA]</scope>
    <source>
        <strain evidence="3">CGMCC 4.3555</strain>
    </source>
</reference>
<keyword evidence="2" id="KW-0255">Endonuclease</keyword>
<dbReference type="EMBL" id="FRBK01000010">
    <property type="protein sequence ID" value="SHM35262.1"/>
    <property type="molecule type" value="Genomic_DNA"/>
</dbReference>
<dbReference type="SUPFAM" id="SSF52980">
    <property type="entry name" value="Restriction endonuclease-like"/>
    <property type="match status" value="1"/>
</dbReference>
<dbReference type="Proteomes" id="UP000184388">
    <property type="component" value="Unassembled WGS sequence"/>
</dbReference>
<organism evidence="2 3">
    <name type="scientific">Streptomyces yunnanensis</name>
    <dbReference type="NCBI Taxonomy" id="156453"/>
    <lineage>
        <taxon>Bacteria</taxon>
        <taxon>Bacillati</taxon>
        <taxon>Actinomycetota</taxon>
        <taxon>Actinomycetes</taxon>
        <taxon>Kitasatosporales</taxon>
        <taxon>Streptomycetaceae</taxon>
        <taxon>Streptomyces</taxon>
    </lineage>
</organism>
<keyword evidence="2" id="KW-0378">Hydrolase</keyword>
<dbReference type="Pfam" id="PF05685">
    <property type="entry name" value="Uma2"/>
    <property type="match status" value="1"/>
</dbReference>
<dbReference type="GO" id="GO:0004519">
    <property type="term" value="F:endonuclease activity"/>
    <property type="evidence" value="ECO:0007669"/>
    <property type="project" value="UniProtKB-KW"/>
</dbReference>
<gene>
    <name evidence="2" type="ORF">SAMN05216268_110151</name>
</gene>
<dbReference type="PANTHER" id="PTHR35400:SF3">
    <property type="entry name" value="SLL1072 PROTEIN"/>
    <property type="match status" value="1"/>
</dbReference>
<keyword evidence="2" id="KW-0540">Nuclease</keyword>
<dbReference type="InterPro" id="IPR008538">
    <property type="entry name" value="Uma2"/>
</dbReference>
<proteinExistence type="predicted"/>
<dbReference type="Gene3D" id="3.90.1570.10">
    <property type="entry name" value="tt1808, chain A"/>
    <property type="match status" value="1"/>
</dbReference>
<dbReference type="InterPro" id="IPR011335">
    <property type="entry name" value="Restrct_endonuc-II-like"/>
</dbReference>
<dbReference type="RefSeq" id="WP_073445868.1">
    <property type="nucleotide sequence ID" value="NZ_FRBK01000010.1"/>
</dbReference>
<comment type="caution">
    <text evidence="2">The sequence shown here is derived from an EMBL/GenBank/DDBJ whole genome shotgun (WGS) entry which is preliminary data.</text>
</comment>
<dbReference type="AlphaFoldDB" id="A0A9X8MYT7"/>
<accession>A0A9X8MYT7</accession>
<feature type="domain" description="Putative restriction endonuclease" evidence="1">
    <location>
        <begin position="26"/>
        <end position="194"/>
    </location>
</feature>
<evidence type="ECO:0000313" key="2">
    <source>
        <dbReference type="EMBL" id="SHM35262.1"/>
    </source>
</evidence>
<evidence type="ECO:0000313" key="3">
    <source>
        <dbReference type="Proteomes" id="UP000184388"/>
    </source>
</evidence>
<dbReference type="InterPro" id="IPR012296">
    <property type="entry name" value="Nuclease_put_TT1808"/>
</dbReference>
<dbReference type="CDD" id="cd06260">
    <property type="entry name" value="DUF820-like"/>
    <property type="match status" value="1"/>
</dbReference>
<name>A0A9X8MYT7_9ACTN</name>